<dbReference type="InterPro" id="IPR050791">
    <property type="entry name" value="Aldo-Keto_reductase"/>
</dbReference>
<dbReference type="CDD" id="cd19077">
    <property type="entry name" value="AKR_AKR8A1-2"/>
    <property type="match status" value="1"/>
</dbReference>
<evidence type="ECO:0000256" key="1">
    <source>
        <dbReference type="ARBA" id="ARBA00023002"/>
    </source>
</evidence>
<dbReference type="SUPFAM" id="SSF51430">
    <property type="entry name" value="NAD(P)-linked oxidoreductase"/>
    <property type="match status" value="1"/>
</dbReference>
<keyword evidence="4" id="KW-1185">Reference proteome</keyword>
<accession>A0AAW0R9Y6</accession>
<dbReference type="InterPro" id="IPR023210">
    <property type="entry name" value="NADP_OxRdtase_dom"/>
</dbReference>
<name>A0AAW0R9Y6_9PEZI</name>
<evidence type="ECO:0000259" key="2">
    <source>
        <dbReference type="Pfam" id="PF00248"/>
    </source>
</evidence>
<dbReference type="PANTHER" id="PTHR43625:SF78">
    <property type="entry name" value="PYRIDOXAL REDUCTASE-RELATED"/>
    <property type="match status" value="1"/>
</dbReference>
<dbReference type="Proteomes" id="UP001392437">
    <property type="component" value="Unassembled WGS sequence"/>
</dbReference>
<dbReference type="InterPro" id="IPR036812">
    <property type="entry name" value="NAD(P)_OxRdtase_dom_sf"/>
</dbReference>
<dbReference type="EMBL" id="JAQQWP010000002">
    <property type="protein sequence ID" value="KAK8130694.1"/>
    <property type="molecule type" value="Genomic_DNA"/>
</dbReference>
<dbReference type="PANTHER" id="PTHR43625">
    <property type="entry name" value="AFLATOXIN B1 ALDEHYDE REDUCTASE"/>
    <property type="match status" value="1"/>
</dbReference>
<feature type="domain" description="NADP-dependent oxidoreductase" evidence="2">
    <location>
        <begin position="18"/>
        <end position="330"/>
    </location>
</feature>
<gene>
    <name evidence="3" type="ORF">PG999_003074</name>
</gene>
<sequence length="352" mass="38102">MTPPNTPKTIAGKPVGQVGYGMMNLTMSGKISHEEAIKPMKAALEKGANFWNAGTFYGPPNANSLHLVKYYFTKYPEDAPRVVLSLKGAYDIRRQAPNCSAEGLRAAVDEALRVLDGAKTIDLFECARIDPEVPVETMVGTLVQLMREGKIGSYGLSEVSPDTVRRAHAVHPPAAVEEELSLFTRHVLDAGGVADTCRELGVPLVGYSPMGAGWLTGQFKTLDDLPADDYRRRFPRFQPGAFERNVKLVEAVEAVAQRKGCTSAQIAIAWYVLLLPFLAYSSSVSANTGGPNRVLRQGVIAIPGATKVSRVEENCKLVELTDAEAVDLQKAVDHAAVAGDRYPEAAKKYLSK</sequence>
<keyword evidence="1" id="KW-0560">Oxidoreductase</keyword>
<reference evidence="3 4" key="1">
    <citation type="submission" date="2023-01" db="EMBL/GenBank/DDBJ databases">
        <title>Analysis of 21 Apiospora genomes using comparative genomics revels a genus with tremendous synthesis potential of carbohydrate active enzymes and secondary metabolites.</title>
        <authorList>
            <person name="Sorensen T."/>
        </authorList>
    </citation>
    <scope>NUCLEOTIDE SEQUENCE [LARGE SCALE GENOMIC DNA]</scope>
    <source>
        <strain evidence="3 4">CBS 117206</strain>
    </source>
</reference>
<evidence type="ECO:0000313" key="4">
    <source>
        <dbReference type="Proteomes" id="UP001392437"/>
    </source>
</evidence>
<evidence type="ECO:0000313" key="3">
    <source>
        <dbReference type="EMBL" id="KAK8130694.1"/>
    </source>
</evidence>
<comment type="caution">
    <text evidence="3">The sequence shown here is derived from an EMBL/GenBank/DDBJ whole genome shotgun (WGS) entry which is preliminary data.</text>
</comment>
<proteinExistence type="predicted"/>
<organism evidence="3 4">
    <name type="scientific">Apiospora kogelbergensis</name>
    <dbReference type="NCBI Taxonomy" id="1337665"/>
    <lineage>
        <taxon>Eukaryota</taxon>
        <taxon>Fungi</taxon>
        <taxon>Dikarya</taxon>
        <taxon>Ascomycota</taxon>
        <taxon>Pezizomycotina</taxon>
        <taxon>Sordariomycetes</taxon>
        <taxon>Xylariomycetidae</taxon>
        <taxon>Amphisphaeriales</taxon>
        <taxon>Apiosporaceae</taxon>
        <taxon>Apiospora</taxon>
    </lineage>
</organism>
<dbReference type="GO" id="GO:0005737">
    <property type="term" value="C:cytoplasm"/>
    <property type="evidence" value="ECO:0007669"/>
    <property type="project" value="TreeGrafter"/>
</dbReference>
<dbReference type="GO" id="GO:0016491">
    <property type="term" value="F:oxidoreductase activity"/>
    <property type="evidence" value="ECO:0007669"/>
    <property type="project" value="UniProtKB-KW"/>
</dbReference>
<dbReference type="Gene3D" id="3.20.20.100">
    <property type="entry name" value="NADP-dependent oxidoreductase domain"/>
    <property type="match status" value="1"/>
</dbReference>
<protein>
    <submittedName>
        <fullName evidence="3">Pyridoxine 4-dehydrogenase</fullName>
    </submittedName>
</protein>
<dbReference type="AlphaFoldDB" id="A0AAW0R9Y6"/>
<dbReference type="Pfam" id="PF00248">
    <property type="entry name" value="Aldo_ket_red"/>
    <property type="match status" value="1"/>
</dbReference>